<name>A0A098BQH5_9NOCA</name>
<dbReference type="eggNOG" id="ENOG5033286">
    <property type="taxonomic scope" value="Bacteria"/>
</dbReference>
<sequence>MLWSVPESTDERTDWPTSAPPPWSAQARAALWWHRSAPGAAQFGPGGRTLPFTLAMVVDYLDSPVGPYREVLASPVLRPGLIPAMAVPFIAVDSEASVHGGREHWHLPKVLASFDGDVTGRFSATGHTWKVDTDASPRGPELPIVGGLAFAQPEPDGSQARATARLRGRFRYARVRVEAQGPTLGQWLLPGAHHGIVITSGRMSIGPARTVR</sequence>
<dbReference type="EMBL" id="CCSD01000085">
    <property type="protein sequence ID" value="CDZ90470.1"/>
    <property type="molecule type" value="Genomic_DNA"/>
</dbReference>
<dbReference type="Pfam" id="PF06314">
    <property type="entry name" value="ADC"/>
    <property type="match status" value="1"/>
</dbReference>
<proteinExistence type="predicted"/>
<protein>
    <submittedName>
        <fullName evidence="1">Uncharacterized protein</fullName>
    </submittedName>
</protein>
<evidence type="ECO:0000313" key="2">
    <source>
        <dbReference type="Proteomes" id="UP000042997"/>
    </source>
</evidence>
<gene>
    <name evidence="1" type="ORF">RHRU231_710148</name>
</gene>
<dbReference type="GO" id="GO:0016829">
    <property type="term" value="F:lyase activity"/>
    <property type="evidence" value="ECO:0007669"/>
    <property type="project" value="InterPro"/>
</dbReference>
<evidence type="ECO:0000313" key="1">
    <source>
        <dbReference type="EMBL" id="CDZ90470.1"/>
    </source>
</evidence>
<dbReference type="InterPro" id="IPR023375">
    <property type="entry name" value="ADC_dom_sf"/>
</dbReference>
<dbReference type="InterPro" id="IPR010451">
    <property type="entry name" value="Acetoacetate_decarboxylase"/>
</dbReference>
<accession>A0A098BQH5</accession>
<organism evidence="1 2">
    <name type="scientific">Rhodococcus ruber</name>
    <dbReference type="NCBI Taxonomy" id="1830"/>
    <lineage>
        <taxon>Bacteria</taxon>
        <taxon>Bacillati</taxon>
        <taxon>Actinomycetota</taxon>
        <taxon>Actinomycetes</taxon>
        <taxon>Mycobacteriales</taxon>
        <taxon>Nocardiaceae</taxon>
        <taxon>Rhodococcus</taxon>
    </lineage>
</organism>
<dbReference type="Proteomes" id="UP000042997">
    <property type="component" value="Unassembled WGS sequence"/>
</dbReference>
<reference evidence="1 2" key="1">
    <citation type="journal article" date="2014" name="Genome Announc.">
        <title>Draft Genome Sequence of Propane- and Butane-Oxidizing Actinobacterium Rhodococcus ruber IEGM 231.</title>
        <authorList>
            <person name="Ivshina I.B."/>
            <person name="Kuyukina M.S."/>
            <person name="Krivoruchko A.V."/>
            <person name="Barbe V."/>
            <person name="Fischer C."/>
        </authorList>
    </citation>
    <scope>NUCLEOTIDE SEQUENCE [LARGE SCALE GENOMIC DNA]</scope>
</reference>
<dbReference type="AlphaFoldDB" id="A0A098BQH5"/>
<dbReference type="SUPFAM" id="SSF160104">
    <property type="entry name" value="Acetoacetate decarboxylase-like"/>
    <property type="match status" value="1"/>
</dbReference>
<dbReference type="Gene3D" id="2.40.400.10">
    <property type="entry name" value="Acetoacetate decarboxylase-like"/>
    <property type="match status" value="1"/>
</dbReference>